<sequence>MSSFSHTLQGPERGRADRARPSFSSQKTSDRLRESRGRPLITTTRLNPRRVSIFKEIGLDEVDNHEPLSSFETTPRAYTQSLDTERIVQPEKSTEPEESASLKEKSRTFDDILKDLDIQDTPEETSKKMLNPWLTILGRPVRPMMRATASAPPSSFPTLHRVALIVFLIAVVAPALFGGGDGISVSTADAGVIPSAELVDNGMVLNARDDTSTDICTRWSHQAAVVNGTLYVYGGRATTSSGQTSDTWNNDFLSMDLTKTWQIASPSVSGLPQPSGPPAVANGYLWHDFNSLYLYGGEFSDSPATSPLPVSTWQYNINAGTWTEYANPQTSAGNNSDGGSQPVQRAAEGAGLSIPELGKSYYFGGHQDLYTTAGWSNQIARVYLKSLLEFTHPGYPNTGVYSLGTTTGAPSGGVYRNITEGGIQDSAGFTERADGALVYIPGWGEDGIMLGLAGGTADKFTEMNVIDIYDIATSTWYKQSTSGTSPPIRVNPCTVVAAAADGSSFNVYLYGGQNLIPYGSQIQYSDMWILTIPSFTWIEVNMDGQSQPPARAGHTCNLWQSQMVVVGGYVGTNISCDSPGIYVFNASSLEWVNNFTPVITSTSTTGSSSLGSSSSSGSSGSSGSSTDTSSQSEILQGSVGYEVPPLVQSVIGGSAGGGATASTPAAGSATVGPLATGKPPTFTVTKPGATVTQTGQSTATATSTAVSASTAGKPTTNVGAIAAGIVAGALAILAGYLAFCSWLYRKQIQLYKNHVAMAQRIAFTNSPENRGHRWNSSIDSTGGTGGRMAEKVGAPIIGAFGTELRPSGSSSVGRSSSSTGPISGAYPPGNLGGGSGNDSGGEMSSGQRSEQTSGYAGAGLTPGAPYGRLSEEAGENYGGHYAAPQSWGRPGAGSTAHSSVEDLLGGQEPSFFSVVLNPRRTLKVVNLD</sequence>
<feature type="compositionally biased region" description="Basic and acidic residues" evidence="1">
    <location>
        <begin position="28"/>
        <end position="37"/>
    </location>
</feature>
<dbReference type="AlphaFoldDB" id="A0A3D8T7H4"/>
<gene>
    <name evidence="3" type="ORF">BP5796_00270</name>
</gene>
<evidence type="ECO:0008006" key="5">
    <source>
        <dbReference type="Google" id="ProtNLM"/>
    </source>
</evidence>
<keyword evidence="2" id="KW-0812">Transmembrane</keyword>
<feature type="compositionally biased region" description="Polar residues" evidence="1">
    <location>
        <begin position="70"/>
        <end position="82"/>
    </location>
</feature>
<feature type="region of interest" description="Disordered" evidence="1">
    <location>
        <begin position="65"/>
        <end position="105"/>
    </location>
</feature>
<feature type="region of interest" description="Disordered" evidence="1">
    <location>
        <begin position="767"/>
        <end position="786"/>
    </location>
</feature>
<feature type="region of interest" description="Disordered" evidence="1">
    <location>
        <begin position="800"/>
        <end position="872"/>
    </location>
</feature>
<dbReference type="Proteomes" id="UP000256328">
    <property type="component" value="Unassembled WGS sequence"/>
</dbReference>
<feature type="compositionally biased region" description="Low complexity" evidence="1">
    <location>
        <begin position="603"/>
        <end position="632"/>
    </location>
</feature>
<evidence type="ECO:0000313" key="4">
    <source>
        <dbReference type="Proteomes" id="UP000256328"/>
    </source>
</evidence>
<evidence type="ECO:0000313" key="3">
    <source>
        <dbReference type="EMBL" id="RDW94507.1"/>
    </source>
</evidence>
<organism evidence="3 4">
    <name type="scientific">Coleophoma crateriformis</name>
    <dbReference type="NCBI Taxonomy" id="565419"/>
    <lineage>
        <taxon>Eukaryota</taxon>
        <taxon>Fungi</taxon>
        <taxon>Dikarya</taxon>
        <taxon>Ascomycota</taxon>
        <taxon>Pezizomycotina</taxon>
        <taxon>Leotiomycetes</taxon>
        <taxon>Helotiales</taxon>
        <taxon>Dermateaceae</taxon>
        <taxon>Coleophoma</taxon>
    </lineage>
</organism>
<dbReference type="EMBL" id="PDLN01000001">
    <property type="protein sequence ID" value="RDW94507.1"/>
    <property type="molecule type" value="Genomic_DNA"/>
</dbReference>
<dbReference type="PANTHER" id="PTHR23244">
    <property type="entry name" value="KELCH REPEAT DOMAIN"/>
    <property type="match status" value="1"/>
</dbReference>
<accession>A0A3D8T7H4</accession>
<feature type="compositionally biased region" description="Low complexity" evidence="1">
    <location>
        <begin position="807"/>
        <end position="829"/>
    </location>
</feature>
<dbReference type="Gene3D" id="2.120.10.80">
    <property type="entry name" value="Kelch-type beta propeller"/>
    <property type="match status" value="2"/>
</dbReference>
<dbReference type="Pfam" id="PF24681">
    <property type="entry name" value="Kelch_KLHDC2_KLHL20_DRC7"/>
    <property type="match status" value="1"/>
</dbReference>
<keyword evidence="4" id="KW-1185">Reference proteome</keyword>
<reference evidence="3 4" key="1">
    <citation type="journal article" date="2018" name="IMA Fungus">
        <title>IMA Genome-F 9: Draft genome sequence of Annulohypoxylon stygium, Aspergillus mulundensis, Berkeleyomyces basicola (syn. Thielaviopsis basicola), Ceratocystis smalleyi, two Cercospora beticola strains, Coleophoma cylindrospora, Fusarium fracticaudum, Phialophora cf. hyalina, and Morchella septimelata.</title>
        <authorList>
            <person name="Wingfield B.D."/>
            <person name="Bills G.F."/>
            <person name="Dong Y."/>
            <person name="Huang W."/>
            <person name="Nel W.J."/>
            <person name="Swalarsk-Parry B.S."/>
            <person name="Vaghefi N."/>
            <person name="Wilken P.M."/>
            <person name="An Z."/>
            <person name="de Beer Z.W."/>
            <person name="De Vos L."/>
            <person name="Chen L."/>
            <person name="Duong T.A."/>
            <person name="Gao Y."/>
            <person name="Hammerbacher A."/>
            <person name="Kikkert J.R."/>
            <person name="Li Y."/>
            <person name="Li H."/>
            <person name="Li K."/>
            <person name="Li Q."/>
            <person name="Liu X."/>
            <person name="Ma X."/>
            <person name="Naidoo K."/>
            <person name="Pethybridge S.J."/>
            <person name="Sun J."/>
            <person name="Steenkamp E.T."/>
            <person name="van der Nest M.A."/>
            <person name="van Wyk S."/>
            <person name="Wingfield M.J."/>
            <person name="Xiong C."/>
            <person name="Yue Q."/>
            <person name="Zhang X."/>
        </authorList>
    </citation>
    <scope>NUCLEOTIDE SEQUENCE [LARGE SCALE GENOMIC DNA]</scope>
    <source>
        <strain evidence="3 4">BP5796</strain>
    </source>
</reference>
<name>A0A3D8T7H4_9HELO</name>
<evidence type="ECO:0000256" key="2">
    <source>
        <dbReference type="SAM" id="Phobius"/>
    </source>
</evidence>
<feature type="region of interest" description="Disordered" evidence="1">
    <location>
        <begin position="603"/>
        <end position="634"/>
    </location>
</feature>
<keyword evidence="2" id="KW-1133">Transmembrane helix</keyword>
<proteinExistence type="predicted"/>
<feature type="region of interest" description="Disordered" evidence="1">
    <location>
        <begin position="1"/>
        <end position="47"/>
    </location>
</feature>
<feature type="transmembrane region" description="Helical" evidence="2">
    <location>
        <begin position="718"/>
        <end position="744"/>
    </location>
</feature>
<dbReference type="OrthoDB" id="10251809at2759"/>
<feature type="compositionally biased region" description="Gly residues" evidence="1">
    <location>
        <begin position="830"/>
        <end position="839"/>
    </location>
</feature>
<feature type="compositionally biased region" description="Polar residues" evidence="1">
    <location>
        <begin position="326"/>
        <end position="343"/>
    </location>
</feature>
<evidence type="ECO:0000256" key="1">
    <source>
        <dbReference type="SAM" id="MobiDB-lite"/>
    </source>
</evidence>
<dbReference type="PANTHER" id="PTHR23244:SF441">
    <property type="entry name" value="KELCH REPEAT PROTEIN"/>
    <property type="match status" value="1"/>
</dbReference>
<feature type="compositionally biased region" description="Basic and acidic residues" evidence="1">
    <location>
        <begin position="83"/>
        <end position="105"/>
    </location>
</feature>
<comment type="caution">
    <text evidence="3">The sequence shown here is derived from an EMBL/GenBank/DDBJ whole genome shotgun (WGS) entry which is preliminary data.</text>
</comment>
<keyword evidence="2" id="KW-0472">Membrane</keyword>
<feature type="compositionally biased region" description="Polar residues" evidence="1">
    <location>
        <begin position="767"/>
        <end position="781"/>
    </location>
</feature>
<dbReference type="SUPFAM" id="SSF117281">
    <property type="entry name" value="Kelch motif"/>
    <property type="match status" value="1"/>
</dbReference>
<dbReference type="InterPro" id="IPR015915">
    <property type="entry name" value="Kelch-typ_b-propeller"/>
</dbReference>
<feature type="region of interest" description="Disordered" evidence="1">
    <location>
        <begin position="326"/>
        <end position="346"/>
    </location>
</feature>
<protein>
    <recommendedName>
        <fullName evidence="5">Kelch repeat-containing protein</fullName>
    </recommendedName>
</protein>